<keyword evidence="3" id="KW-1185">Reference proteome</keyword>
<reference evidence="2" key="1">
    <citation type="journal article" date="2021" name="New Phytol.">
        <title>Evolutionary innovations through gain and loss of genes in the ectomycorrhizal Boletales.</title>
        <authorList>
            <person name="Wu G."/>
            <person name="Miyauchi S."/>
            <person name="Morin E."/>
            <person name="Kuo A."/>
            <person name="Drula E."/>
            <person name="Varga T."/>
            <person name="Kohler A."/>
            <person name="Feng B."/>
            <person name="Cao Y."/>
            <person name="Lipzen A."/>
            <person name="Daum C."/>
            <person name="Hundley H."/>
            <person name="Pangilinan J."/>
            <person name="Johnson J."/>
            <person name="Barry K."/>
            <person name="LaButti K."/>
            <person name="Ng V."/>
            <person name="Ahrendt S."/>
            <person name="Min B."/>
            <person name="Choi I.G."/>
            <person name="Park H."/>
            <person name="Plett J.M."/>
            <person name="Magnuson J."/>
            <person name="Spatafora J.W."/>
            <person name="Nagy L.G."/>
            <person name="Henrissat B."/>
            <person name="Grigoriev I.V."/>
            <person name="Yang Z.L."/>
            <person name="Xu J."/>
            <person name="Martin F.M."/>
        </authorList>
    </citation>
    <scope>NUCLEOTIDE SEQUENCE</scope>
    <source>
        <strain evidence="2">KKN 215</strain>
    </source>
</reference>
<dbReference type="Pfam" id="PF20236">
    <property type="entry name" value="DUF6593"/>
    <property type="match status" value="1"/>
</dbReference>
<gene>
    <name evidence="2" type="ORF">BXZ70DRAFT_540060</name>
</gene>
<name>A0A8K0UHJ9_9AGAR</name>
<protein>
    <recommendedName>
        <fullName evidence="1">DUF6593 domain-containing protein</fullName>
    </recommendedName>
</protein>
<proteinExistence type="predicted"/>
<accession>A0A8K0UHJ9</accession>
<feature type="domain" description="DUF6593" evidence="1">
    <location>
        <begin position="55"/>
        <end position="197"/>
    </location>
</feature>
<dbReference type="EMBL" id="JAEVFJ010000040">
    <property type="protein sequence ID" value="KAH8087887.1"/>
    <property type="molecule type" value="Genomic_DNA"/>
</dbReference>
<sequence>MDLRLSVFNSPFRTILFAGKPHAEADDLTPLYHIYTAYGWKSEPTIISTISPSIAHDPTYKFTSEKATDVKEASEYEGGGDGFEEIGRIIWKSIGSNRLDFQGRVTKIDEFMPSGGFLWKNRTFTGPDGLSYTWHSGDRLTVEKRGETGETTEVIVARVCRRGPKWTFKTHLRDCLEIMEEGMHMVDWIVVTWAYIWTQIMIGRNAAAQSASAASSASAAAAAASV</sequence>
<organism evidence="2 3">
    <name type="scientific">Cristinia sonorae</name>
    <dbReference type="NCBI Taxonomy" id="1940300"/>
    <lineage>
        <taxon>Eukaryota</taxon>
        <taxon>Fungi</taxon>
        <taxon>Dikarya</taxon>
        <taxon>Basidiomycota</taxon>
        <taxon>Agaricomycotina</taxon>
        <taxon>Agaricomycetes</taxon>
        <taxon>Agaricomycetidae</taxon>
        <taxon>Agaricales</taxon>
        <taxon>Pleurotineae</taxon>
        <taxon>Stephanosporaceae</taxon>
        <taxon>Cristinia</taxon>
    </lineage>
</organism>
<comment type="caution">
    <text evidence="2">The sequence shown here is derived from an EMBL/GenBank/DDBJ whole genome shotgun (WGS) entry which is preliminary data.</text>
</comment>
<dbReference type="OrthoDB" id="3360976at2759"/>
<evidence type="ECO:0000313" key="2">
    <source>
        <dbReference type="EMBL" id="KAH8087887.1"/>
    </source>
</evidence>
<dbReference type="InterPro" id="IPR046528">
    <property type="entry name" value="DUF6593"/>
</dbReference>
<dbReference type="AlphaFoldDB" id="A0A8K0UHJ9"/>
<dbReference type="Proteomes" id="UP000813824">
    <property type="component" value="Unassembled WGS sequence"/>
</dbReference>
<evidence type="ECO:0000313" key="3">
    <source>
        <dbReference type="Proteomes" id="UP000813824"/>
    </source>
</evidence>
<evidence type="ECO:0000259" key="1">
    <source>
        <dbReference type="Pfam" id="PF20236"/>
    </source>
</evidence>